<organism evidence="1 2">
    <name type="scientific">Cellulomonas alba</name>
    <dbReference type="NCBI Taxonomy" id="3053467"/>
    <lineage>
        <taxon>Bacteria</taxon>
        <taxon>Bacillati</taxon>
        <taxon>Actinomycetota</taxon>
        <taxon>Actinomycetes</taxon>
        <taxon>Micrococcales</taxon>
        <taxon>Cellulomonadaceae</taxon>
        <taxon>Cellulomonas</taxon>
    </lineage>
</organism>
<gene>
    <name evidence="1" type="ORF">QRT04_13075</name>
</gene>
<keyword evidence="2" id="KW-1185">Reference proteome</keyword>
<dbReference type="EMBL" id="JAUCGQ010000002">
    <property type="protein sequence ID" value="MDM7855866.1"/>
    <property type="molecule type" value="Genomic_DNA"/>
</dbReference>
<dbReference type="Proteomes" id="UP001529338">
    <property type="component" value="Unassembled WGS sequence"/>
</dbReference>
<accession>A0ABT7SI49</accession>
<evidence type="ECO:0008006" key="3">
    <source>
        <dbReference type="Google" id="ProtNLM"/>
    </source>
</evidence>
<name>A0ABT7SI49_9CELL</name>
<comment type="caution">
    <text evidence="1">The sequence shown here is derived from an EMBL/GenBank/DDBJ whole genome shotgun (WGS) entry which is preliminary data.</text>
</comment>
<evidence type="ECO:0000313" key="2">
    <source>
        <dbReference type="Proteomes" id="UP001529338"/>
    </source>
</evidence>
<protein>
    <recommendedName>
        <fullName evidence="3">DUF3006 domain-containing protein</fullName>
    </recommendedName>
</protein>
<reference evidence="1 2" key="1">
    <citation type="submission" date="2023-06" db="EMBL/GenBank/DDBJ databases">
        <title>Cellulomonas sp. MW4 Whole genome sequence.</title>
        <authorList>
            <person name="Park S."/>
        </authorList>
    </citation>
    <scope>NUCLEOTIDE SEQUENCE [LARGE SCALE GENOMIC DNA]</scope>
    <source>
        <strain evidence="1 2">MW4</strain>
    </source>
</reference>
<proteinExistence type="predicted"/>
<sequence>MTLAPQAGPTVVQRTGLALVHEGELVVPAQGSEAVLSVLNGDGTLVLEFPITVEVRVLPACDPDQHADRTLDRLTRALEGLA</sequence>
<dbReference type="RefSeq" id="WP_289455895.1">
    <property type="nucleotide sequence ID" value="NZ_JAUCGQ010000002.1"/>
</dbReference>
<evidence type="ECO:0000313" key="1">
    <source>
        <dbReference type="EMBL" id="MDM7855866.1"/>
    </source>
</evidence>